<feature type="chain" id="PRO_5017829840" description="Phytase-like domain-containing protein" evidence="1">
    <location>
        <begin position="29"/>
        <end position="352"/>
    </location>
</feature>
<name>A0A3E0WTF3_9GAMM</name>
<dbReference type="RefSeq" id="WP_116302432.1">
    <property type="nucleotide sequence ID" value="NZ_NFZV01000011.1"/>
</dbReference>
<protein>
    <recommendedName>
        <fullName evidence="4">Phytase-like domain-containing protein</fullName>
    </recommendedName>
</protein>
<proteinExistence type="predicted"/>
<evidence type="ECO:0008006" key="4">
    <source>
        <dbReference type="Google" id="ProtNLM"/>
    </source>
</evidence>
<organism evidence="2 3">
    <name type="scientific">Alkalilimnicola ehrlichii</name>
    <dbReference type="NCBI Taxonomy" id="351052"/>
    <lineage>
        <taxon>Bacteria</taxon>
        <taxon>Pseudomonadati</taxon>
        <taxon>Pseudomonadota</taxon>
        <taxon>Gammaproteobacteria</taxon>
        <taxon>Chromatiales</taxon>
        <taxon>Ectothiorhodospiraceae</taxon>
        <taxon>Alkalilimnicola</taxon>
    </lineage>
</organism>
<comment type="caution">
    <text evidence="2">The sequence shown here is derived from an EMBL/GenBank/DDBJ whole genome shotgun (WGS) entry which is preliminary data.</text>
</comment>
<evidence type="ECO:0000256" key="1">
    <source>
        <dbReference type="SAM" id="SignalP"/>
    </source>
</evidence>
<sequence>MATNLTISTTIFRCLVIGLALFSTACGAASSQQAEPTDDEKPYNWQIFFFDPGDYETCFQQSTPTRANSQETTEGARTCLLPDYAKIKTEGGISDIRVRHCTDANDKLQGVLCIITINREGQGWTEAYSVIDFRDSSLIQERIPILRRGAIDPSPSAYLTPDGKYLIDRNGLGVYDIEQGKPLTQPLQTDGYYLSDLTTVRPDGTLAFKLLTAEGHEARRGKAYQAILDDILAAEGVDFPYEEAKPEGFDPRYTQAYIGAGDLALYPDFPWLQTWEREDLGHPFHCKVTPDGVLSACRLYARPNAQGETQGWILVDNATGVPLQHFPNIASRLRDTFWMWTGPAEEHPGYSW</sequence>
<reference evidence="3" key="1">
    <citation type="submission" date="2017-05" db="EMBL/GenBank/DDBJ databases">
        <authorList>
            <person name="Sharma S."/>
            <person name="Sidhu C."/>
            <person name="Pinnaka A.K."/>
        </authorList>
    </citation>
    <scope>NUCLEOTIDE SEQUENCE [LARGE SCALE GENOMIC DNA]</scope>
    <source>
        <strain evidence="3">AK93</strain>
    </source>
</reference>
<evidence type="ECO:0000313" key="3">
    <source>
        <dbReference type="Proteomes" id="UP000256763"/>
    </source>
</evidence>
<gene>
    <name evidence="2" type="ORF">CAL65_12090</name>
</gene>
<keyword evidence="1" id="KW-0732">Signal</keyword>
<dbReference type="EMBL" id="NFZW01000011">
    <property type="protein sequence ID" value="RFA35669.1"/>
    <property type="molecule type" value="Genomic_DNA"/>
</dbReference>
<dbReference type="Proteomes" id="UP000256763">
    <property type="component" value="Unassembled WGS sequence"/>
</dbReference>
<keyword evidence="3" id="KW-1185">Reference proteome</keyword>
<dbReference type="AlphaFoldDB" id="A0A3E0WTF3"/>
<accession>A0A3E0WTF3</accession>
<evidence type="ECO:0000313" key="2">
    <source>
        <dbReference type="EMBL" id="RFA35669.1"/>
    </source>
</evidence>
<feature type="signal peptide" evidence="1">
    <location>
        <begin position="1"/>
        <end position="28"/>
    </location>
</feature>